<gene>
    <name evidence="1" type="ORF">K3G42_018054</name>
</gene>
<protein>
    <submittedName>
        <fullName evidence="1">Uncharacterized protein</fullName>
    </submittedName>
</protein>
<evidence type="ECO:0000313" key="2">
    <source>
        <dbReference type="Proteomes" id="UP000827872"/>
    </source>
</evidence>
<evidence type="ECO:0000313" key="1">
    <source>
        <dbReference type="EMBL" id="KAH8011063.1"/>
    </source>
</evidence>
<accession>A0ACB8FW56</accession>
<keyword evidence="2" id="KW-1185">Reference proteome</keyword>
<sequence>MSMSKFLLAEAEKKEPGKLQLGGARIQPRVHFQRRALKLPENTSYNDLTAFLTSASSPWEVDSFPYLQGYDGNGTGNNTRYDLTPVTAVSVHLLRIDGTPVPVNGPIFVTVPLPTNSNLKHNAHVPAWRFDQKFGLPY</sequence>
<name>A0ACB8FW56_9SAUR</name>
<dbReference type="EMBL" id="CM037624">
    <property type="protein sequence ID" value="KAH8011063.1"/>
    <property type="molecule type" value="Genomic_DNA"/>
</dbReference>
<reference evidence="1" key="1">
    <citation type="submission" date="2021-08" db="EMBL/GenBank/DDBJ databases">
        <title>The first chromosome-level gecko genome reveals the dynamic sex chromosomes of Neotropical dwarf geckos (Sphaerodactylidae: Sphaerodactylus).</title>
        <authorList>
            <person name="Pinto B.J."/>
            <person name="Keating S.E."/>
            <person name="Gamble T."/>
        </authorList>
    </citation>
    <scope>NUCLEOTIDE SEQUENCE</scope>
    <source>
        <strain evidence="1">TG3544</strain>
    </source>
</reference>
<comment type="caution">
    <text evidence="1">The sequence shown here is derived from an EMBL/GenBank/DDBJ whole genome shotgun (WGS) entry which is preliminary data.</text>
</comment>
<organism evidence="1 2">
    <name type="scientific">Sphaerodactylus townsendi</name>
    <dbReference type="NCBI Taxonomy" id="933632"/>
    <lineage>
        <taxon>Eukaryota</taxon>
        <taxon>Metazoa</taxon>
        <taxon>Chordata</taxon>
        <taxon>Craniata</taxon>
        <taxon>Vertebrata</taxon>
        <taxon>Euteleostomi</taxon>
        <taxon>Lepidosauria</taxon>
        <taxon>Squamata</taxon>
        <taxon>Bifurcata</taxon>
        <taxon>Gekkota</taxon>
        <taxon>Sphaerodactylidae</taxon>
        <taxon>Sphaerodactylus</taxon>
    </lineage>
</organism>
<proteinExistence type="predicted"/>
<dbReference type="Proteomes" id="UP000827872">
    <property type="component" value="Linkage Group LG11"/>
</dbReference>